<evidence type="ECO:0000256" key="1">
    <source>
        <dbReference type="SAM" id="MobiDB-lite"/>
    </source>
</evidence>
<dbReference type="Proteomes" id="UP001412067">
    <property type="component" value="Unassembled WGS sequence"/>
</dbReference>
<comment type="caution">
    <text evidence="2">The sequence shown here is derived from an EMBL/GenBank/DDBJ whole genome shotgun (WGS) entry which is preliminary data.</text>
</comment>
<evidence type="ECO:0000313" key="3">
    <source>
        <dbReference type="Proteomes" id="UP001412067"/>
    </source>
</evidence>
<organism evidence="2 3">
    <name type="scientific">Platanthera guangdongensis</name>
    <dbReference type="NCBI Taxonomy" id="2320717"/>
    <lineage>
        <taxon>Eukaryota</taxon>
        <taxon>Viridiplantae</taxon>
        <taxon>Streptophyta</taxon>
        <taxon>Embryophyta</taxon>
        <taxon>Tracheophyta</taxon>
        <taxon>Spermatophyta</taxon>
        <taxon>Magnoliopsida</taxon>
        <taxon>Liliopsida</taxon>
        <taxon>Asparagales</taxon>
        <taxon>Orchidaceae</taxon>
        <taxon>Orchidoideae</taxon>
        <taxon>Orchideae</taxon>
        <taxon>Orchidinae</taxon>
        <taxon>Platanthera</taxon>
    </lineage>
</organism>
<proteinExistence type="predicted"/>
<feature type="compositionally biased region" description="Acidic residues" evidence="1">
    <location>
        <begin position="153"/>
        <end position="165"/>
    </location>
</feature>
<name>A0ABR2LT86_9ASPA</name>
<accession>A0ABR2LT86</accession>
<sequence>MNGFWRSILVAVRAGGAFPKIQGNAGEVATHVSGSSCSEAASVAHNPVLEKQQHKFLAPVVQWERFLPLRTIKVLLLENDDSTSQVVSALVRNCCNGVTVVANMLEAWRVLEDLTNHIDLVLTEHVWIRCHNSSGSRSGRESGIQGQNITQSDNDDVSDNNTYSDDEDNGRALTLCVEGIHQPSSFHYGNHIHALINSVFNSKFRSFLSEFQSEVELKGYISGCKVRVCLKGYNSGS</sequence>
<feature type="region of interest" description="Disordered" evidence="1">
    <location>
        <begin position="133"/>
        <end position="165"/>
    </location>
</feature>
<keyword evidence="3" id="KW-1185">Reference proteome</keyword>
<evidence type="ECO:0000313" key="2">
    <source>
        <dbReference type="EMBL" id="KAK8950077.1"/>
    </source>
</evidence>
<gene>
    <name evidence="2" type="primary">PRR73</name>
    <name evidence="2" type="ORF">KSP40_PGU002267</name>
</gene>
<feature type="compositionally biased region" description="Low complexity" evidence="1">
    <location>
        <begin position="133"/>
        <end position="143"/>
    </location>
</feature>
<dbReference type="EMBL" id="JBBWWR010000015">
    <property type="protein sequence ID" value="KAK8950077.1"/>
    <property type="molecule type" value="Genomic_DNA"/>
</dbReference>
<protein>
    <submittedName>
        <fullName evidence="2">Two-component response regulator-like PRR73</fullName>
    </submittedName>
</protein>
<reference evidence="2 3" key="1">
    <citation type="journal article" date="2022" name="Nat. Plants">
        <title>Genomes of leafy and leafless Platanthera orchids illuminate the evolution of mycoheterotrophy.</title>
        <authorList>
            <person name="Li M.H."/>
            <person name="Liu K.W."/>
            <person name="Li Z."/>
            <person name="Lu H.C."/>
            <person name="Ye Q.L."/>
            <person name="Zhang D."/>
            <person name="Wang J.Y."/>
            <person name="Li Y.F."/>
            <person name="Zhong Z.M."/>
            <person name="Liu X."/>
            <person name="Yu X."/>
            <person name="Liu D.K."/>
            <person name="Tu X.D."/>
            <person name="Liu B."/>
            <person name="Hao Y."/>
            <person name="Liao X.Y."/>
            <person name="Jiang Y.T."/>
            <person name="Sun W.H."/>
            <person name="Chen J."/>
            <person name="Chen Y.Q."/>
            <person name="Ai Y."/>
            <person name="Zhai J.W."/>
            <person name="Wu S.S."/>
            <person name="Zhou Z."/>
            <person name="Hsiao Y.Y."/>
            <person name="Wu W.L."/>
            <person name="Chen Y.Y."/>
            <person name="Lin Y.F."/>
            <person name="Hsu J.L."/>
            <person name="Li C.Y."/>
            <person name="Wang Z.W."/>
            <person name="Zhao X."/>
            <person name="Zhong W.Y."/>
            <person name="Ma X.K."/>
            <person name="Ma L."/>
            <person name="Huang J."/>
            <person name="Chen G.Z."/>
            <person name="Huang M.Z."/>
            <person name="Huang L."/>
            <person name="Peng D.H."/>
            <person name="Luo Y.B."/>
            <person name="Zou S.Q."/>
            <person name="Chen S.P."/>
            <person name="Lan S."/>
            <person name="Tsai W.C."/>
            <person name="Van de Peer Y."/>
            <person name="Liu Z.J."/>
        </authorList>
    </citation>
    <scope>NUCLEOTIDE SEQUENCE [LARGE SCALE GENOMIC DNA]</scope>
    <source>
        <strain evidence="2">Lor288</strain>
    </source>
</reference>